<dbReference type="Proteomes" id="UP001319861">
    <property type="component" value="Chromosome"/>
</dbReference>
<evidence type="ECO:0000259" key="3">
    <source>
        <dbReference type="Pfam" id="PF01557"/>
    </source>
</evidence>
<dbReference type="InterPro" id="IPR011234">
    <property type="entry name" value="Fumarylacetoacetase-like_C"/>
</dbReference>
<accession>A0ABN6FPA7</accession>
<dbReference type="RefSeq" id="WP_229230263.1">
    <property type="nucleotide sequence ID" value="NZ_AP024525.1"/>
</dbReference>
<sequence>MKFLRLGAPGAEQPAVLAESPDGTERAYSLHPLTADIDGAFLAHDGAARVRAALAAGELPAIETAGVRVGMPVARPRAVIGIGLNYADHAAEAGAALPEAPVVFLKPTSTLAGPFDPAPIPAGSAEYDWEAELAIVIGRDAHQLASPPEAEACIAGFTVANDLSERTWQMGGGAGQWTKGKSSPGSTPLGPWLVPARDLDPGALRVRSWVNGEPRQDGRTSDLIFTPAQIVQHVSRFMLLEAGDVIITGTPAGVGMSGRFPFLAEGDTVEVEVEGLGRQRHVLTGGSVSPAR</sequence>
<dbReference type="PANTHER" id="PTHR42796:SF4">
    <property type="entry name" value="FUMARYLACETOACETATE HYDROLASE DOMAIN-CONTAINING PROTEIN 2A"/>
    <property type="match status" value="1"/>
</dbReference>
<keyword evidence="5" id="KW-1185">Reference proteome</keyword>
<evidence type="ECO:0000313" key="4">
    <source>
        <dbReference type="EMBL" id="BCT77573.1"/>
    </source>
</evidence>
<reference evidence="4 5" key="1">
    <citation type="journal article" date="2021" name="J. Biosci. Bioeng.">
        <title>Identification and characterization of a chc gene cluster responsible for the aromatization pathway of cyclohexanecarboxylate degradation in Sinomonas cyclohexanicum ATCC 51369.</title>
        <authorList>
            <person name="Yamamoto T."/>
            <person name="Hasegawa Y."/>
            <person name="Lau P.C.K."/>
            <person name="Iwaki H."/>
        </authorList>
    </citation>
    <scope>NUCLEOTIDE SEQUENCE [LARGE SCALE GENOMIC DNA]</scope>
    <source>
        <strain evidence="4 5">ATCC 51369</strain>
    </source>
</reference>
<dbReference type="Gene3D" id="3.90.850.10">
    <property type="entry name" value="Fumarylacetoacetase-like, C-terminal domain"/>
    <property type="match status" value="1"/>
</dbReference>
<proteinExistence type="inferred from homology"/>
<evidence type="ECO:0000313" key="5">
    <source>
        <dbReference type="Proteomes" id="UP001319861"/>
    </source>
</evidence>
<feature type="domain" description="Fumarylacetoacetase-like C-terminal" evidence="3">
    <location>
        <begin position="79"/>
        <end position="281"/>
    </location>
</feature>
<dbReference type="GO" id="GO:0016853">
    <property type="term" value="F:isomerase activity"/>
    <property type="evidence" value="ECO:0007669"/>
    <property type="project" value="UniProtKB-KW"/>
</dbReference>
<evidence type="ECO:0000256" key="2">
    <source>
        <dbReference type="ARBA" id="ARBA00022723"/>
    </source>
</evidence>
<gene>
    <name evidence="4" type="ORF">SCMU_34150</name>
</gene>
<evidence type="ECO:0000256" key="1">
    <source>
        <dbReference type="ARBA" id="ARBA00010211"/>
    </source>
</evidence>
<name>A0ABN6FPA7_SINCY</name>
<dbReference type="EMBL" id="AP024525">
    <property type="protein sequence ID" value="BCT77573.1"/>
    <property type="molecule type" value="Genomic_DNA"/>
</dbReference>
<dbReference type="PANTHER" id="PTHR42796">
    <property type="entry name" value="FUMARYLACETOACETATE HYDROLASE DOMAIN-CONTAINING PROTEIN 2A-RELATED"/>
    <property type="match status" value="1"/>
</dbReference>
<protein>
    <submittedName>
        <fullName evidence="4">2-hydroxyhepta-2,4-diene-1,7-dioate isomerase</fullName>
    </submittedName>
</protein>
<keyword evidence="2" id="KW-0479">Metal-binding</keyword>
<dbReference type="InterPro" id="IPR036663">
    <property type="entry name" value="Fumarylacetoacetase_C_sf"/>
</dbReference>
<dbReference type="Pfam" id="PF01557">
    <property type="entry name" value="FAA_hydrolase"/>
    <property type="match status" value="1"/>
</dbReference>
<dbReference type="InterPro" id="IPR051121">
    <property type="entry name" value="FAH"/>
</dbReference>
<organism evidence="4 5">
    <name type="scientific">Sinomonas cyclohexanicum</name>
    <name type="common">Corynebacterium cyclohexanicum</name>
    <dbReference type="NCBI Taxonomy" id="322009"/>
    <lineage>
        <taxon>Bacteria</taxon>
        <taxon>Bacillati</taxon>
        <taxon>Actinomycetota</taxon>
        <taxon>Actinomycetes</taxon>
        <taxon>Micrococcales</taxon>
        <taxon>Micrococcaceae</taxon>
        <taxon>Sinomonas</taxon>
    </lineage>
</organism>
<dbReference type="SUPFAM" id="SSF56529">
    <property type="entry name" value="FAH"/>
    <property type="match status" value="1"/>
</dbReference>
<keyword evidence="4" id="KW-0413">Isomerase</keyword>
<comment type="similarity">
    <text evidence="1">Belongs to the FAH family.</text>
</comment>